<evidence type="ECO:0000256" key="7">
    <source>
        <dbReference type="PROSITE-ProRule" id="PRU00169"/>
    </source>
</evidence>
<evidence type="ECO:0000256" key="6">
    <source>
        <dbReference type="ARBA" id="ARBA00024867"/>
    </source>
</evidence>
<dbReference type="Pfam" id="PF00072">
    <property type="entry name" value="Response_reg"/>
    <property type="match status" value="1"/>
</dbReference>
<dbReference type="SMART" id="SM00448">
    <property type="entry name" value="REC"/>
    <property type="match status" value="1"/>
</dbReference>
<dbReference type="AlphaFoldDB" id="A0A0L6JHB2"/>
<dbReference type="SUPFAM" id="SSF52172">
    <property type="entry name" value="CheY-like"/>
    <property type="match status" value="1"/>
</dbReference>
<organism evidence="10 11">
    <name type="scientific">Pseudobacteroides cellulosolvens ATCC 35603 = DSM 2933</name>
    <dbReference type="NCBI Taxonomy" id="398512"/>
    <lineage>
        <taxon>Bacteria</taxon>
        <taxon>Bacillati</taxon>
        <taxon>Bacillota</taxon>
        <taxon>Clostridia</taxon>
        <taxon>Eubacteriales</taxon>
        <taxon>Oscillospiraceae</taxon>
        <taxon>Pseudobacteroides</taxon>
    </lineage>
</organism>
<dbReference type="InterPro" id="IPR001789">
    <property type="entry name" value="Sig_transdc_resp-reg_receiver"/>
</dbReference>
<evidence type="ECO:0000256" key="3">
    <source>
        <dbReference type="ARBA" id="ARBA00023015"/>
    </source>
</evidence>
<dbReference type="InterPro" id="IPR039420">
    <property type="entry name" value="WalR-like"/>
</dbReference>
<proteinExistence type="predicted"/>
<dbReference type="Proteomes" id="UP000036923">
    <property type="component" value="Unassembled WGS sequence"/>
</dbReference>
<evidence type="ECO:0000313" key="11">
    <source>
        <dbReference type="Proteomes" id="UP000036923"/>
    </source>
</evidence>
<dbReference type="STRING" id="398512.Bccel_0371"/>
<dbReference type="PRINTS" id="PR00038">
    <property type="entry name" value="HTHLUXR"/>
</dbReference>
<comment type="function">
    <text evidence="6">May play the central regulatory role in sporulation. It may be an element of the effector pathway responsible for the activation of sporulation genes in response to nutritional stress. Spo0A may act in concert with spo0H (a sigma factor) to control the expression of some genes that are critical to the sporulation process.</text>
</comment>
<dbReference type="InterPro" id="IPR058245">
    <property type="entry name" value="NreC/VraR/RcsB-like_REC"/>
</dbReference>
<dbReference type="SUPFAM" id="SSF46894">
    <property type="entry name" value="C-terminal effector domain of the bipartite response regulators"/>
    <property type="match status" value="1"/>
</dbReference>
<protein>
    <recommendedName>
        <fullName evidence="1">Stage 0 sporulation protein A homolog</fullName>
    </recommendedName>
</protein>
<evidence type="ECO:0000256" key="5">
    <source>
        <dbReference type="ARBA" id="ARBA00023163"/>
    </source>
</evidence>
<dbReference type="CDD" id="cd06170">
    <property type="entry name" value="LuxR_C_like"/>
    <property type="match status" value="1"/>
</dbReference>
<dbReference type="GO" id="GO:0000160">
    <property type="term" value="P:phosphorelay signal transduction system"/>
    <property type="evidence" value="ECO:0007669"/>
    <property type="project" value="InterPro"/>
</dbReference>
<dbReference type="PANTHER" id="PTHR43214">
    <property type="entry name" value="TWO-COMPONENT RESPONSE REGULATOR"/>
    <property type="match status" value="1"/>
</dbReference>
<dbReference type="InterPro" id="IPR000792">
    <property type="entry name" value="Tscrpt_reg_LuxR_C"/>
</dbReference>
<dbReference type="GO" id="GO:0003677">
    <property type="term" value="F:DNA binding"/>
    <property type="evidence" value="ECO:0007669"/>
    <property type="project" value="UniProtKB-KW"/>
</dbReference>
<dbReference type="GO" id="GO:0006355">
    <property type="term" value="P:regulation of DNA-templated transcription"/>
    <property type="evidence" value="ECO:0007669"/>
    <property type="project" value="InterPro"/>
</dbReference>
<sequence>MIKVLIVDDQAMLRQSLKFIIEQDLGIKVEATAGNGEDAFKLCGELKPDVVLMDIMMPVCDGIEGTRLIKSKYPNIKVIILTTFNNDENIKNALQNGAAGYLLKDADPEDLILAIKSVAKGMSIIHHDVFDNVVKKVGDIESDKPAINNNPSIHFTDRELDVIRLIIDGKSNKEIGAELFITEGSVKNIITGTLDKAGLKDRTQLAVYAIKNHIV</sequence>
<feature type="modified residue" description="4-aspartylphosphate" evidence="7">
    <location>
        <position position="54"/>
    </location>
</feature>
<dbReference type="EMBL" id="LGTC01000001">
    <property type="protein sequence ID" value="KNY25114.1"/>
    <property type="molecule type" value="Genomic_DNA"/>
</dbReference>
<dbReference type="InterPro" id="IPR016032">
    <property type="entry name" value="Sig_transdc_resp-reg_C-effctor"/>
</dbReference>
<dbReference type="PANTHER" id="PTHR43214:SF40">
    <property type="entry name" value="TRANSCRIPTIONAL REGULATORY PROTEIN LNRK"/>
    <property type="match status" value="1"/>
</dbReference>
<keyword evidence="4" id="KW-0238">DNA-binding</keyword>
<keyword evidence="3" id="KW-0805">Transcription regulation</keyword>
<gene>
    <name evidence="10" type="ORF">Bccel_0371</name>
</gene>
<evidence type="ECO:0000256" key="1">
    <source>
        <dbReference type="ARBA" id="ARBA00018672"/>
    </source>
</evidence>
<evidence type="ECO:0000256" key="2">
    <source>
        <dbReference type="ARBA" id="ARBA00022553"/>
    </source>
</evidence>
<evidence type="ECO:0000259" key="9">
    <source>
        <dbReference type="PROSITE" id="PS50110"/>
    </source>
</evidence>
<feature type="domain" description="HTH luxR-type" evidence="8">
    <location>
        <begin position="148"/>
        <end position="213"/>
    </location>
</feature>
<dbReference type="Pfam" id="PF00196">
    <property type="entry name" value="GerE"/>
    <property type="match status" value="1"/>
</dbReference>
<keyword evidence="5" id="KW-0804">Transcription</keyword>
<comment type="caution">
    <text evidence="10">The sequence shown here is derived from an EMBL/GenBank/DDBJ whole genome shotgun (WGS) entry which is preliminary data.</text>
</comment>
<dbReference type="PROSITE" id="PS50110">
    <property type="entry name" value="RESPONSE_REGULATORY"/>
    <property type="match status" value="1"/>
</dbReference>
<name>A0A0L6JHB2_9FIRM</name>
<evidence type="ECO:0000256" key="4">
    <source>
        <dbReference type="ARBA" id="ARBA00023125"/>
    </source>
</evidence>
<dbReference type="Gene3D" id="3.40.50.2300">
    <property type="match status" value="1"/>
</dbReference>
<keyword evidence="2 7" id="KW-0597">Phosphoprotein</keyword>
<dbReference type="PROSITE" id="PS50043">
    <property type="entry name" value="HTH_LUXR_2"/>
    <property type="match status" value="1"/>
</dbReference>
<dbReference type="InterPro" id="IPR011006">
    <property type="entry name" value="CheY-like_superfamily"/>
</dbReference>
<dbReference type="RefSeq" id="WP_036946300.1">
    <property type="nucleotide sequence ID" value="NZ_KN050763.1"/>
</dbReference>
<evidence type="ECO:0000259" key="8">
    <source>
        <dbReference type="PROSITE" id="PS50043"/>
    </source>
</evidence>
<dbReference type="SMART" id="SM00421">
    <property type="entry name" value="HTH_LUXR"/>
    <property type="match status" value="1"/>
</dbReference>
<dbReference type="OrthoDB" id="9779069at2"/>
<keyword evidence="11" id="KW-1185">Reference proteome</keyword>
<dbReference type="eggNOG" id="COG2197">
    <property type="taxonomic scope" value="Bacteria"/>
</dbReference>
<dbReference type="CDD" id="cd17535">
    <property type="entry name" value="REC_NarL-like"/>
    <property type="match status" value="1"/>
</dbReference>
<feature type="domain" description="Response regulatory" evidence="9">
    <location>
        <begin position="3"/>
        <end position="119"/>
    </location>
</feature>
<evidence type="ECO:0000313" key="10">
    <source>
        <dbReference type="EMBL" id="KNY25114.1"/>
    </source>
</evidence>
<accession>A0A0L6JHB2</accession>
<reference evidence="11" key="1">
    <citation type="submission" date="2015-07" db="EMBL/GenBank/DDBJ databases">
        <title>Near-Complete Genome Sequence of the Cellulolytic Bacterium Bacteroides (Pseudobacteroides) cellulosolvens ATCC 35603.</title>
        <authorList>
            <person name="Dassa B."/>
            <person name="Utturkar S.M."/>
            <person name="Klingeman D.M."/>
            <person name="Hurt R.A."/>
            <person name="Keller M."/>
            <person name="Xu J."/>
            <person name="Reddy Y.H.K."/>
            <person name="Borovok I."/>
            <person name="Grinberg I.R."/>
            <person name="Lamed R."/>
            <person name="Zhivin O."/>
            <person name="Bayer E.A."/>
            <person name="Brown S.D."/>
        </authorList>
    </citation>
    <scope>NUCLEOTIDE SEQUENCE [LARGE SCALE GENOMIC DNA]</scope>
    <source>
        <strain evidence="11">DSM 2933</strain>
    </source>
</reference>